<gene>
    <name evidence="5" type="ORF">Esi_0194_0052</name>
</gene>
<name>D7FPP2_ECTSI</name>
<dbReference type="eggNOG" id="KOG4177">
    <property type="taxonomic scope" value="Eukaryota"/>
</dbReference>
<keyword evidence="2 3" id="KW-0040">ANK repeat</keyword>
<sequence>MMERSCRNGSNVEESDDEDAKHVAFLRARVVEAAREGDTPEMKYLMGITAAKRLLAATDESSRWGLLHFSCSRGFLDITTMLLEAGTKALKAVDKHGKTCLHVAIEHDCRDVIELLLDWHGHAEVIELLLRHGADVTAREAWAGRTPLHYACQAGSLKAATALIIKGGADPHVPDLSAARHTPLEAAVVSGYRALSHRLVILVDSRQRADEKRQAILEGFDMASREAVRRETKLVKNAVSSLRGRVVGKRSLVRLEKQQLTETLRGHLSRAKTRLRNLQSQHERLHAREEKCSPVTAVIPAASVPDCRPSTCPTLSATGGLRGGSRMARRPLLPPGSAGGTLSRHGVLGNQSGVPGIIKSPPGERSVRLAWGTGRG</sequence>
<dbReference type="SMART" id="SM00248">
    <property type="entry name" value="ANK"/>
    <property type="match status" value="3"/>
</dbReference>
<dbReference type="InParanoid" id="D7FPP2"/>
<reference evidence="5 6" key="1">
    <citation type="journal article" date="2010" name="Nature">
        <title>The Ectocarpus genome and the independent evolution of multicellularity in brown algae.</title>
        <authorList>
            <person name="Cock J.M."/>
            <person name="Sterck L."/>
            <person name="Rouze P."/>
            <person name="Scornet D."/>
            <person name="Allen A.E."/>
            <person name="Amoutzias G."/>
            <person name="Anthouard V."/>
            <person name="Artiguenave F."/>
            <person name="Aury J.M."/>
            <person name="Badger J.H."/>
            <person name="Beszteri B."/>
            <person name="Billiau K."/>
            <person name="Bonnet E."/>
            <person name="Bothwell J.H."/>
            <person name="Bowler C."/>
            <person name="Boyen C."/>
            <person name="Brownlee C."/>
            <person name="Carrano C.J."/>
            <person name="Charrier B."/>
            <person name="Cho G.Y."/>
            <person name="Coelho S.M."/>
            <person name="Collen J."/>
            <person name="Corre E."/>
            <person name="Da Silva C."/>
            <person name="Delage L."/>
            <person name="Delaroque N."/>
            <person name="Dittami S.M."/>
            <person name="Doulbeau S."/>
            <person name="Elias M."/>
            <person name="Farnham G."/>
            <person name="Gachon C.M."/>
            <person name="Gschloessl B."/>
            <person name="Heesch S."/>
            <person name="Jabbari K."/>
            <person name="Jubin C."/>
            <person name="Kawai H."/>
            <person name="Kimura K."/>
            <person name="Kloareg B."/>
            <person name="Kupper F.C."/>
            <person name="Lang D."/>
            <person name="Le Bail A."/>
            <person name="Leblanc C."/>
            <person name="Lerouge P."/>
            <person name="Lohr M."/>
            <person name="Lopez P.J."/>
            <person name="Martens C."/>
            <person name="Maumus F."/>
            <person name="Michel G."/>
            <person name="Miranda-Saavedra D."/>
            <person name="Morales J."/>
            <person name="Moreau H."/>
            <person name="Motomura T."/>
            <person name="Nagasato C."/>
            <person name="Napoli C.A."/>
            <person name="Nelson D.R."/>
            <person name="Nyvall-Collen P."/>
            <person name="Peters A.F."/>
            <person name="Pommier C."/>
            <person name="Potin P."/>
            <person name="Poulain J."/>
            <person name="Quesneville H."/>
            <person name="Read B."/>
            <person name="Rensing S.A."/>
            <person name="Ritter A."/>
            <person name="Rousvoal S."/>
            <person name="Samanta M."/>
            <person name="Samson G."/>
            <person name="Schroeder D.C."/>
            <person name="Segurens B."/>
            <person name="Strittmatter M."/>
            <person name="Tonon T."/>
            <person name="Tregear J.W."/>
            <person name="Valentin K."/>
            <person name="von Dassow P."/>
            <person name="Yamagishi T."/>
            <person name="Van de Peer Y."/>
            <person name="Wincker P."/>
        </authorList>
    </citation>
    <scope>NUCLEOTIDE SEQUENCE [LARGE SCALE GENOMIC DNA]</scope>
    <source>
        <strain evidence="6">Ec32 / CCAP1310/4</strain>
    </source>
</reference>
<dbReference type="PROSITE" id="PS50088">
    <property type="entry name" value="ANK_REPEAT"/>
    <property type="match status" value="2"/>
</dbReference>
<proteinExistence type="predicted"/>
<dbReference type="PROSITE" id="PS50297">
    <property type="entry name" value="ANK_REP_REGION"/>
    <property type="match status" value="1"/>
</dbReference>
<protein>
    <submittedName>
        <fullName evidence="5">Ankyrin repeat domain 3</fullName>
    </submittedName>
</protein>
<evidence type="ECO:0000256" key="2">
    <source>
        <dbReference type="ARBA" id="ARBA00023043"/>
    </source>
</evidence>
<dbReference type="InterPro" id="IPR002110">
    <property type="entry name" value="Ankyrin_rpt"/>
</dbReference>
<dbReference type="EMBL" id="FN648369">
    <property type="protein sequence ID" value="CBJ30499.1"/>
    <property type="molecule type" value="Genomic_DNA"/>
</dbReference>
<dbReference type="Pfam" id="PF12796">
    <property type="entry name" value="Ank_2"/>
    <property type="match status" value="2"/>
</dbReference>
<evidence type="ECO:0000313" key="5">
    <source>
        <dbReference type="EMBL" id="CBJ30499.1"/>
    </source>
</evidence>
<dbReference type="PRINTS" id="PR01415">
    <property type="entry name" value="ANKYRIN"/>
</dbReference>
<dbReference type="Proteomes" id="UP000002630">
    <property type="component" value="Linkage Group LG19"/>
</dbReference>
<dbReference type="InterPro" id="IPR036770">
    <property type="entry name" value="Ankyrin_rpt-contain_sf"/>
</dbReference>
<keyword evidence="6" id="KW-1185">Reference proteome</keyword>
<evidence type="ECO:0000313" key="6">
    <source>
        <dbReference type="Proteomes" id="UP000002630"/>
    </source>
</evidence>
<dbReference type="Gene3D" id="1.25.40.20">
    <property type="entry name" value="Ankyrin repeat-containing domain"/>
    <property type="match status" value="2"/>
</dbReference>
<dbReference type="SUPFAM" id="SSF48403">
    <property type="entry name" value="Ankyrin repeat"/>
    <property type="match status" value="1"/>
</dbReference>
<evidence type="ECO:0000256" key="1">
    <source>
        <dbReference type="ARBA" id="ARBA00022737"/>
    </source>
</evidence>
<keyword evidence="1" id="KW-0677">Repeat</keyword>
<feature type="repeat" description="ANK" evidence="3">
    <location>
        <begin position="143"/>
        <end position="176"/>
    </location>
</feature>
<dbReference type="EMBL" id="FN649744">
    <property type="protein sequence ID" value="CBJ30499.1"/>
    <property type="molecule type" value="Genomic_DNA"/>
</dbReference>
<evidence type="ECO:0000256" key="3">
    <source>
        <dbReference type="PROSITE-ProRule" id="PRU00023"/>
    </source>
</evidence>
<dbReference type="InterPro" id="IPR050745">
    <property type="entry name" value="Multifunctional_regulatory"/>
</dbReference>
<feature type="repeat" description="ANK" evidence="3">
    <location>
        <begin position="96"/>
        <end position="141"/>
    </location>
</feature>
<organism evidence="5 6">
    <name type="scientific">Ectocarpus siliculosus</name>
    <name type="common">Brown alga</name>
    <name type="synonym">Conferva siliculosa</name>
    <dbReference type="NCBI Taxonomy" id="2880"/>
    <lineage>
        <taxon>Eukaryota</taxon>
        <taxon>Sar</taxon>
        <taxon>Stramenopiles</taxon>
        <taxon>Ochrophyta</taxon>
        <taxon>PX clade</taxon>
        <taxon>Phaeophyceae</taxon>
        <taxon>Ectocarpales</taxon>
        <taxon>Ectocarpaceae</taxon>
        <taxon>Ectocarpus</taxon>
    </lineage>
</organism>
<dbReference type="OrthoDB" id="366390at2759"/>
<dbReference type="PANTHER" id="PTHR24189">
    <property type="entry name" value="MYOTROPHIN"/>
    <property type="match status" value="1"/>
</dbReference>
<dbReference type="PANTHER" id="PTHR24189:SF50">
    <property type="entry name" value="ANKYRIN REPEAT AND SOCS BOX PROTEIN 2"/>
    <property type="match status" value="1"/>
</dbReference>
<feature type="region of interest" description="Disordered" evidence="4">
    <location>
        <begin position="333"/>
        <end position="376"/>
    </location>
</feature>
<dbReference type="AlphaFoldDB" id="D7FPP2"/>
<dbReference type="STRING" id="2880.D7FPP2"/>
<accession>D7FPP2</accession>
<evidence type="ECO:0000256" key="4">
    <source>
        <dbReference type="SAM" id="MobiDB-lite"/>
    </source>
</evidence>